<feature type="domain" description="AAA+ ATPase" evidence="2">
    <location>
        <begin position="409"/>
        <end position="533"/>
    </location>
</feature>
<gene>
    <name evidence="3" type="ORF">BDY21DRAFT_396401</name>
</gene>
<dbReference type="Gene3D" id="3.40.50.300">
    <property type="entry name" value="P-loop containing nucleotide triphosphate hydrolases"/>
    <property type="match status" value="1"/>
</dbReference>
<dbReference type="AlphaFoldDB" id="A0A6A6NU08"/>
<feature type="region of interest" description="Disordered" evidence="1">
    <location>
        <begin position="293"/>
        <end position="318"/>
    </location>
</feature>
<dbReference type="InterPro" id="IPR003959">
    <property type="entry name" value="ATPase_AAA_core"/>
</dbReference>
<evidence type="ECO:0000256" key="1">
    <source>
        <dbReference type="SAM" id="MobiDB-lite"/>
    </source>
</evidence>
<dbReference type="InterPro" id="IPR003593">
    <property type="entry name" value="AAA+_ATPase"/>
</dbReference>
<dbReference type="EMBL" id="MU001687">
    <property type="protein sequence ID" value="KAF2455229.1"/>
    <property type="molecule type" value="Genomic_DNA"/>
</dbReference>
<protein>
    <submittedName>
        <fullName evidence="3">P-loop containing nucleoside triphosphate hydrolase protein</fullName>
    </submittedName>
</protein>
<dbReference type="InterPro" id="IPR054289">
    <property type="entry name" value="DUF7025"/>
</dbReference>
<dbReference type="Pfam" id="PF22942">
    <property type="entry name" value="DUF7025"/>
    <property type="match status" value="1"/>
</dbReference>
<evidence type="ECO:0000259" key="2">
    <source>
        <dbReference type="SMART" id="SM00382"/>
    </source>
</evidence>
<keyword evidence="3" id="KW-0378">Hydrolase</keyword>
<evidence type="ECO:0000313" key="4">
    <source>
        <dbReference type="Proteomes" id="UP000799766"/>
    </source>
</evidence>
<dbReference type="CDD" id="cd19481">
    <property type="entry name" value="RecA-like_protease"/>
    <property type="match status" value="1"/>
</dbReference>
<dbReference type="PANTHER" id="PTHR46411:SF3">
    <property type="entry name" value="AAA+ ATPASE DOMAIN-CONTAINING PROTEIN"/>
    <property type="match status" value="1"/>
</dbReference>
<organism evidence="3 4">
    <name type="scientific">Lineolata rhizophorae</name>
    <dbReference type="NCBI Taxonomy" id="578093"/>
    <lineage>
        <taxon>Eukaryota</taxon>
        <taxon>Fungi</taxon>
        <taxon>Dikarya</taxon>
        <taxon>Ascomycota</taxon>
        <taxon>Pezizomycotina</taxon>
        <taxon>Dothideomycetes</taxon>
        <taxon>Dothideomycetes incertae sedis</taxon>
        <taxon>Lineolatales</taxon>
        <taxon>Lineolataceae</taxon>
        <taxon>Lineolata</taxon>
    </lineage>
</organism>
<dbReference type="SMART" id="SM00382">
    <property type="entry name" value="AAA"/>
    <property type="match status" value="1"/>
</dbReference>
<dbReference type="GO" id="GO:0016887">
    <property type="term" value="F:ATP hydrolysis activity"/>
    <property type="evidence" value="ECO:0007669"/>
    <property type="project" value="InterPro"/>
</dbReference>
<keyword evidence="4" id="KW-1185">Reference proteome</keyword>
<dbReference type="GO" id="GO:0005524">
    <property type="term" value="F:ATP binding"/>
    <property type="evidence" value="ECO:0007669"/>
    <property type="project" value="InterPro"/>
</dbReference>
<proteinExistence type="predicted"/>
<sequence>MIVRALVPNLEYRTVQEIWDKKAYKYKVVESSTAEEDDNKKTQDPSYFIDVKSNKLRDILRIVLRRVRGISLKGNKPPNLLYSYVAELEAHYGTMDSSPGNDIPKKHLSVLLDFIKRTYASTTERLVPLLDGGEITYDLLWALFKPNTEVYANCPEIDRPRCVKCNFGEERERTNRTKYFHLECRYLEWDGKLLGESTVVFEIERFRGVKSISLLNAFPLKYLPSEREARTELIKNGRNFLSYRSTHHVQYHRLAFYRDKYGTPVSVSVDGRVIVDAAYFRKVNPNFRLSAVESSRRTTNDGLLPPPPPPPSETGQVKNADVDVSGMKDEELLICSPVVYGFSLKDKLWVKSAVGFAVANIRPISWNPGSFAHLAIPRDKKDMLRAVAEAYSGGDSGPAFDDFIQGKGRGLITLLHGPPGVGKTLTAEALSELLCLPLYSISAGEIVSSGDLEEQLSRVFELASHWKALLLLDEADVFAEQRAVQDIHRNKVVCTFLRTLEYYEGIMFLTTNRVKTFDDAITSRIHMMLKYEPLSLVNRVTVWEGFLRKANAEYKKKDLEWLANKLFNGREIKNIVRMASALAGHKDGRLSLPQLKVAIAMREEFERDFKGAGAIESQHGYV</sequence>
<dbReference type="OrthoDB" id="10042665at2759"/>
<reference evidence="3" key="1">
    <citation type="journal article" date="2020" name="Stud. Mycol.">
        <title>101 Dothideomycetes genomes: a test case for predicting lifestyles and emergence of pathogens.</title>
        <authorList>
            <person name="Haridas S."/>
            <person name="Albert R."/>
            <person name="Binder M."/>
            <person name="Bloem J."/>
            <person name="Labutti K."/>
            <person name="Salamov A."/>
            <person name="Andreopoulos B."/>
            <person name="Baker S."/>
            <person name="Barry K."/>
            <person name="Bills G."/>
            <person name="Bluhm B."/>
            <person name="Cannon C."/>
            <person name="Castanera R."/>
            <person name="Culley D."/>
            <person name="Daum C."/>
            <person name="Ezra D."/>
            <person name="Gonzalez J."/>
            <person name="Henrissat B."/>
            <person name="Kuo A."/>
            <person name="Liang C."/>
            <person name="Lipzen A."/>
            <person name="Lutzoni F."/>
            <person name="Magnuson J."/>
            <person name="Mondo S."/>
            <person name="Nolan M."/>
            <person name="Ohm R."/>
            <person name="Pangilinan J."/>
            <person name="Park H.-J."/>
            <person name="Ramirez L."/>
            <person name="Alfaro M."/>
            <person name="Sun H."/>
            <person name="Tritt A."/>
            <person name="Yoshinaga Y."/>
            <person name="Zwiers L.-H."/>
            <person name="Turgeon B."/>
            <person name="Goodwin S."/>
            <person name="Spatafora J."/>
            <person name="Crous P."/>
            <person name="Grigoriev I."/>
        </authorList>
    </citation>
    <scope>NUCLEOTIDE SEQUENCE</scope>
    <source>
        <strain evidence="3">ATCC 16933</strain>
    </source>
</reference>
<dbReference type="InterPro" id="IPR027417">
    <property type="entry name" value="P-loop_NTPase"/>
</dbReference>
<accession>A0A6A6NU08</accession>
<name>A0A6A6NU08_9PEZI</name>
<dbReference type="Proteomes" id="UP000799766">
    <property type="component" value="Unassembled WGS sequence"/>
</dbReference>
<dbReference type="PANTHER" id="PTHR46411">
    <property type="entry name" value="FAMILY ATPASE, PUTATIVE-RELATED"/>
    <property type="match status" value="1"/>
</dbReference>
<dbReference type="SUPFAM" id="SSF52540">
    <property type="entry name" value="P-loop containing nucleoside triphosphate hydrolases"/>
    <property type="match status" value="1"/>
</dbReference>
<evidence type="ECO:0000313" key="3">
    <source>
        <dbReference type="EMBL" id="KAF2455229.1"/>
    </source>
</evidence>
<dbReference type="Pfam" id="PF00004">
    <property type="entry name" value="AAA"/>
    <property type="match status" value="1"/>
</dbReference>